<protein>
    <recommendedName>
        <fullName evidence="2">Tyr recombinase domain-containing protein</fullName>
    </recommendedName>
</protein>
<organism evidence="3">
    <name type="scientific">uncultured prokaryote</name>
    <dbReference type="NCBI Taxonomy" id="198431"/>
    <lineage>
        <taxon>unclassified sequences</taxon>
        <taxon>environmental samples</taxon>
    </lineage>
</organism>
<evidence type="ECO:0000313" key="3">
    <source>
        <dbReference type="EMBL" id="CRY98014.1"/>
    </source>
</evidence>
<dbReference type="GO" id="GO:0015074">
    <property type="term" value="P:DNA integration"/>
    <property type="evidence" value="ECO:0007669"/>
    <property type="project" value="InterPro"/>
</dbReference>
<accession>A0A0H5Q9E9</accession>
<keyword evidence="1" id="KW-0233">DNA recombination</keyword>
<sequence>MLTGGVNVRTDWVCHDKFVLILALLMPENRLAVEMSARYGMRIGDVLKTKTSEVLKGDWTYTEEKTGKRRRVRCGGEFRKRLLDNAGDFYVFEHRYDCTKHRTRQAVYKDIKRASKALRLDENVATHTARKIYAVDRFRVSGSLSKVQRLLNHASEAVTMIYALADQYTKSKH</sequence>
<evidence type="ECO:0000256" key="1">
    <source>
        <dbReference type="ARBA" id="ARBA00023172"/>
    </source>
</evidence>
<dbReference type="GO" id="GO:0006310">
    <property type="term" value="P:DNA recombination"/>
    <property type="evidence" value="ECO:0007669"/>
    <property type="project" value="UniProtKB-KW"/>
</dbReference>
<dbReference type="InterPro" id="IPR013762">
    <property type="entry name" value="Integrase-like_cat_sf"/>
</dbReference>
<evidence type="ECO:0000259" key="2">
    <source>
        <dbReference type="PROSITE" id="PS51898"/>
    </source>
</evidence>
<geneLocation type="plasmid" evidence="3">
    <name>pRGRH1814</name>
</geneLocation>
<dbReference type="InterPro" id="IPR011010">
    <property type="entry name" value="DNA_brk_join_enz"/>
</dbReference>
<name>A0A0H5Q9E9_9ZZZZ</name>
<feature type="domain" description="Tyr recombinase" evidence="2">
    <location>
        <begin position="8"/>
        <end position="173"/>
    </location>
</feature>
<dbReference type="AlphaFoldDB" id="A0A0H5Q9E9"/>
<keyword evidence="3" id="KW-0614">Plasmid</keyword>
<dbReference type="InterPro" id="IPR002104">
    <property type="entry name" value="Integrase_catalytic"/>
</dbReference>
<reference evidence="3" key="1">
    <citation type="submission" date="2015-06" db="EMBL/GenBank/DDBJ databases">
        <authorList>
            <person name="Joergensen T."/>
        </authorList>
    </citation>
    <scope>NUCLEOTIDE SEQUENCE</scope>
    <source>
        <plasmid evidence="3">pRGRH1814</plasmid>
    </source>
</reference>
<proteinExistence type="predicted"/>
<dbReference type="EMBL" id="LN854313">
    <property type="protein sequence ID" value="CRY98014.1"/>
    <property type="molecule type" value="Genomic_DNA"/>
</dbReference>
<reference evidence="3" key="2">
    <citation type="submission" date="2015-07" db="EMBL/GenBank/DDBJ databases">
        <title>Plasmids, circular viruses and viroids from rat gut.</title>
        <authorList>
            <person name="Jorgensen T.J."/>
            <person name="Hansen M.A."/>
            <person name="Xu Z."/>
            <person name="Tabak M.A."/>
            <person name="Sorensen S.J."/>
            <person name="Hansen L.H."/>
        </authorList>
    </citation>
    <scope>NUCLEOTIDE SEQUENCE</scope>
    <source>
        <plasmid evidence="3">pRGRH1814</plasmid>
    </source>
</reference>
<dbReference type="Pfam" id="PF00589">
    <property type="entry name" value="Phage_integrase"/>
    <property type="match status" value="1"/>
</dbReference>
<dbReference type="PROSITE" id="PS51898">
    <property type="entry name" value="TYR_RECOMBINASE"/>
    <property type="match status" value="1"/>
</dbReference>
<dbReference type="GO" id="GO:0003677">
    <property type="term" value="F:DNA binding"/>
    <property type="evidence" value="ECO:0007669"/>
    <property type="project" value="InterPro"/>
</dbReference>
<dbReference type="Gene3D" id="1.10.443.10">
    <property type="entry name" value="Intergrase catalytic core"/>
    <property type="match status" value="1"/>
</dbReference>
<dbReference type="SUPFAM" id="SSF56349">
    <property type="entry name" value="DNA breaking-rejoining enzymes"/>
    <property type="match status" value="1"/>
</dbReference>